<dbReference type="Proteomes" id="UP000004893">
    <property type="component" value="Unassembled WGS sequence"/>
</dbReference>
<dbReference type="HOGENOM" id="CLU_009096_0_1_9"/>
<feature type="domain" description="Glycine radical" evidence="4">
    <location>
        <begin position="669"/>
        <end position="790"/>
    </location>
</feature>
<accession>C0C5J5</accession>
<dbReference type="InterPro" id="IPR051215">
    <property type="entry name" value="GRE"/>
</dbReference>
<dbReference type="Gene3D" id="3.20.70.20">
    <property type="match status" value="1"/>
</dbReference>
<dbReference type="PROSITE" id="PS51554">
    <property type="entry name" value="PFL"/>
    <property type="match status" value="1"/>
</dbReference>
<evidence type="ECO:0000313" key="7">
    <source>
        <dbReference type="Proteomes" id="UP000004893"/>
    </source>
</evidence>
<dbReference type="InterPro" id="IPR001150">
    <property type="entry name" value="Gly_radical"/>
</dbReference>
<dbReference type="Pfam" id="PF01228">
    <property type="entry name" value="Gly_radical"/>
    <property type="match status" value="1"/>
</dbReference>
<dbReference type="Pfam" id="PF02901">
    <property type="entry name" value="PFL-like"/>
    <property type="match status" value="1"/>
</dbReference>
<dbReference type="AlphaFoldDB" id="C0C5J5"/>
<keyword evidence="7" id="KW-1185">Reference proteome</keyword>
<dbReference type="STRING" id="553973.CLOHYLEM_07382"/>
<dbReference type="InterPro" id="IPR010098">
    <property type="entry name" value="PFL2/GDeHydtase_fam"/>
</dbReference>
<dbReference type="PANTHER" id="PTHR43641">
    <property type="entry name" value="FORMATE ACETYLTRANSFERASE 3-RELATED"/>
    <property type="match status" value="1"/>
</dbReference>
<keyword evidence="2" id="KW-0456">Lyase</keyword>
<feature type="modified residue" description="Glycine radical" evidence="3">
    <location>
        <position position="765"/>
    </location>
</feature>
<organism evidence="6 7">
    <name type="scientific">[Clostridium] hylemonae DSM 15053</name>
    <dbReference type="NCBI Taxonomy" id="553973"/>
    <lineage>
        <taxon>Bacteria</taxon>
        <taxon>Bacillati</taxon>
        <taxon>Bacillota</taxon>
        <taxon>Clostridia</taxon>
        <taxon>Lachnospirales</taxon>
        <taxon>Lachnospiraceae</taxon>
    </lineage>
</organism>
<dbReference type="SUPFAM" id="SSF51998">
    <property type="entry name" value="PFL-like glycyl radical enzymes"/>
    <property type="match status" value="1"/>
</dbReference>
<proteinExistence type="predicted"/>
<dbReference type="PROSITE" id="PS51149">
    <property type="entry name" value="GLY_RADICAL_2"/>
    <property type="match status" value="1"/>
</dbReference>
<evidence type="ECO:0000313" key="6">
    <source>
        <dbReference type="EMBL" id="EEG72379.1"/>
    </source>
</evidence>
<gene>
    <name evidence="6" type="ORF">CLOHYLEM_07382</name>
</gene>
<dbReference type="GO" id="GO:0005829">
    <property type="term" value="C:cytosol"/>
    <property type="evidence" value="ECO:0007669"/>
    <property type="project" value="TreeGrafter"/>
</dbReference>
<dbReference type="PANTHER" id="PTHR43641:SF2">
    <property type="entry name" value="DEHYDRATASE YBIW-RELATED"/>
    <property type="match status" value="1"/>
</dbReference>
<sequence length="797" mass="89493">MNEKQRERIQFMKERVVNTTPEMDLENARILTESFRETAGEPLAVQKAKSFRRQCMEKTVQIWEKELIVGCAGSKMRGGILSADTCWSILDKELETINERQYDPFYLRPEDKQMFLDVIKPFWEGRSTYEAWLKQIPEDCRNLRDTGQVYIDKKAVRGWGETTVGYTQIINEGIESIMDTVKAEREALDLTEPGAIDKDNYLQALLISAEGICMMAKRYADEADRLAAEEEDAERRSELLTIARTCRRVPRYPARSFQEALQSFYFYHISIFMEQNAAAYNPGRMDQYLYPYYKSDLEEGTITEEEGLELLECLWVKFAEPCVFQDATTARYSAGYPMFQTLCCGGIDSEGNDAVNDVSYMMLQATEDVQLYQPNLTVRYSMAKNPNRFLKKIAQVISLGTGFPAFHNDDVGIRMLMNKGIPLKEAFDWNPAGCVETNLEGRLRHYSAFADINLGGMIEFAMTNGVNRKSGRKVSAETGDPASFTEYGDFEHAVKEQLKFSIQACVKGSHVIDDICMDRVVPALSLSFRECVEQAKDYAWGGAKYNAGNGIILIGVADLINSMEAVKELVYEKKLVSMEDMVNALNADFEGYEEIRELCQKCRKYGNDDEEVNEIASHMLTFIADEIEQYHSKFGQMTPGILPVSGNTPFGQDVGALPSGRKAWTPLADGISPNGGTDVSGPAAVLKSAASIPHARYVQGTLLNMKLEPDMVKTENGIQQLMALLKSLCTLGVYHVQFNVIDRETLLAAQKKPEDYRGLLVRVAGYTAYFTELGKDVQDEIISRTAQSSFCGCGSAA</sequence>
<evidence type="ECO:0000256" key="1">
    <source>
        <dbReference type="ARBA" id="ARBA00022818"/>
    </source>
</evidence>
<dbReference type="RefSeq" id="WP_006444726.1">
    <property type="nucleotide sequence ID" value="NZ_CP036524.1"/>
</dbReference>
<evidence type="ECO:0000259" key="4">
    <source>
        <dbReference type="PROSITE" id="PS51149"/>
    </source>
</evidence>
<dbReference type="GO" id="GO:0016829">
    <property type="term" value="F:lyase activity"/>
    <property type="evidence" value="ECO:0007669"/>
    <property type="project" value="UniProtKB-KW"/>
</dbReference>
<name>C0C5J5_9FIRM</name>
<dbReference type="GO" id="GO:0016740">
    <property type="term" value="F:transferase activity"/>
    <property type="evidence" value="ECO:0007669"/>
    <property type="project" value="UniProtKB-KW"/>
</dbReference>
<dbReference type="InterPro" id="IPR004184">
    <property type="entry name" value="PFL_dom"/>
</dbReference>
<reference evidence="6" key="1">
    <citation type="submission" date="2009-02" db="EMBL/GenBank/DDBJ databases">
        <authorList>
            <person name="Fulton L."/>
            <person name="Clifton S."/>
            <person name="Fulton B."/>
            <person name="Xu J."/>
            <person name="Minx P."/>
            <person name="Pepin K.H."/>
            <person name="Johnson M."/>
            <person name="Bhonagiri V."/>
            <person name="Nash W.E."/>
            <person name="Mardis E.R."/>
            <person name="Wilson R.K."/>
        </authorList>
    </citation>
    <scope>NUCLEOTIDE SEQUENCE [LARGE SCALE GENOMIC DNA]</scope>
    <source>
        <strain evidence="6">DSM 15053</strain>
    </source>
</reference>
<protein>
    <submittedName>
        <fullName evidence="6">Formate C-acetyltransferase</fullName>
    </submittedName>
</protein>
<evidence type="ECO:0000256" key="2">
    <source>
        <dbReference type="ARBA" id="ARBA00023239"/>
    </source>
</evidence>
<dbReference type="EMBL" id="ABYI02000041">
    <property type="protein sequence ID" value="EEG72379.1"/>
    <property type="molecule type" value="Genomic_DNA"/>
</dbReference>
<dbReference type="eggNOG" id="COG1882">
    <property type="taxonomic scope" value="Bacteria"/>
</dbReference>
<comment type="caution">
    <text evidence="6">The sequence shown here is derived from an EMBL/GenBank/DDBJ whole genome shotgun (WGS) entry which is preliminary data.</text>
</comment>
<keyword evidence="1 3" id="KW-0556">Organic radical</keyword>
<dbReference type="NCBIfam" id="TIGR01774">
    <property type="entry name" value="PFL2-3"/>
    <property type="match status" value="1"/>
</dbReference>
<reference evidence="6" key="2">
    <citation type="submission" date="2013-06" db="EMBL/GenBank/DDBJ databases">
        <title>Draft genome sequence of Clostridium hylemonae (DSM 15053).</title>
        <authorList>
            <person name="Sudarsanam P."/>
            <person name="Ley R."/>
            <person name="Guruge J."/>
            <person name="Turnbaugh P.J."/>
            <person name="Mahowald M."/>
            <person name="Liep D."/>
            <person name="Gordon J."/>
        </authorList>
    </citation>
    <scope>NUCLEOTIDE SEQUENCE</scope>
    <source>
        <strain evidence="6">DSM 15053</strain>
    </source>
</reference>
<evidence type="ECO:0000259" key="5">
    <source>
        <dbReference type="PROSITE" id="PS51554"/>
    </source>
</evidence>
<evidence type="ECO:0000256" key="3">
    <source>
        <dbReference type="PROSITE-ProRule" id="PRU00493"/>
    </source>
</evidence>
<feature type="domain" description="PFL" evidence="5">
    <location>
        <begin position="7"/>
        <end position="662"/>
    </location>
</feature>
<dbReference type="OrthoDB" id="9803969at2"/>